<keyword evidence="9" id="KW-1185">Reference proteome</keyword>
<organism evidence="8 9">
    <name type="scientific">Auxenochlorella protothecoides</name>
    <name type="common">Green microalga</name>
    <name type="synonym">Chlorella protothecoides</name>
    <dbReference type="NCBI Taxonomy" id="3075"/>
    <lineage>
        <taxon>Eukaryota</taxon>
        <taxon>Viridiplantae</taxon>
        <taxon>Chlorophyta</taxon>
        <taxon>core chlorophytes</taxon>
        <taxon>Trebouxiophyceae</taxon>
        <taxon>Chlorellales</taxon>
        <taxon>Chlorellaceae</taxon>
        <taxon>Auxenochlorella</taxon>
    </lineage>
</organism>
<dbReference type="AlphaFoldDB" id="A0A087SA74"/>
<name>A0A087SA74_AUXPR</name>
<feature type="compositionally biased region" description="Basic and acidic residues" evidence="6">
    <location>
        <begin position="492"/>
        <end position="502"/>
    </location>
</feature>
<comment type="subcellular location">
    <subcellularLocation>
        <location evidence="1">Cytoplasm</location>
    </subcellularLocation>
</comment>
<feature type="compositionally biased region" description="Gly residues" evidence="6">
    <location>
        <begin position="435"/>
        <end position="446"/>
    </location>
</feature>
<feature type="region of interest" description="Disordered" evidence="6">
    <location>
        <begin position="187"/>
        <end position="209"/>
    </location>
</feature>
<feature type="domain" description="Rab3GAP catalytic subunit conserved" evidence="7">
    <location>
        <begin position="509"/>
        <end position="589"/>
    </location>
</feature>
<dbReference type="KEGG" id="apro:F751_4272"/>
<dbReference type="Pfam" id="PF13890">
    <property type="entry name" value="Rab3-GTPase_cat"/>
    <property type="match status" value="1"/>
</dbReference>
<protein>
    <recommendedName>
        <fullName evidence="3">Rab3 GTPase-activating protein catalytic subunit</fullName>
    </recommendedName>
</protein>
<dbReference type="Proteomes" id="UP000028924">
    <property type="component" value="Unassembled WGS sequence"/>
</dbReference>
<dbReference type="STRING" id="3075.A0A087SA74"/>
<reference evidence="8 9" key="1">
    <citation type="journal article" date="2014" name="BMC Genomics">
        <title>Oil accumulation mechanisms of the oleaginous microalga Chlorella protothecoides revealed through its genome, transcriptomes, and proteomes.</title>
        <authorList>
            <person name="Gao C."/>
            <person name="Wang Y."/>
            <person name="Shen Y."/>
            <person name="Yan D."/>
            <person name="He X."/>
            <person name="Dai J."/>
            <person name="Wu Q."/>
        </authorList>
    </citation>
    <scope>NUCLEOTIDE SEQUENCE [LARGE SCALE GENOMIC DNA]</scope>
    <source>
        <strain evidence="8 9">0710</strain>
    </source>
</reference>
<dbReference type="PANTHER" id="PTHR21422">
    <property type="entry name" value="RAB3 GTPASE-ACTIVATING PROTEIN CATALYTIC SUBUNIT"/>
    <property type="match status" value="1"/>
</dbReference>
<keyword evidence="4" id="KW-0343">GTPase activation</keyword>
<keyword evidence="5" id="KW-0963">Cytoplasm</keyword>
<dbReference type="OrthoDB" id="568485at2759"/>
<evidence type="ECO:0000256" key="5">
    <source>
        <dbReference type="ARBA" id="ARBA00022490"/>
    </source>
</evidence>
<dbReference type="RefSeq" id="XP_011395484.1">
    <property type="nucleotide sequence ID" value="XM_011397182.1"/>
</dbReference>
<comment type="similarity">
    <text evidence="2">Belongs to the Rab3-GAP catalytic subunit family.</text>
</comment>
<dbReference type="GeneID" id="23615663"/>
<dbReference type="InterPro" id="IPR045700">
    <property type="entry name" value="Rab3GAP1"/>
</dbReference>
<evidence type="ECO:0000313" key="8">
    <source>
        <dbReference type="EMBL" id="KFM22628.1"/>
    </source>
</evidence>
<dbReference type="EMBL" id="KL662078">
    <property type="protein sequence ID" value="KFM22628.1"/>
    <property type="molecule type" value="Genomic_DNA"/>
</dbReference>
<evidence type="ECO:0000256" key="6">
    <source>
        <dbReference type="SAM" id="MobiDB-lite"/>
    </source>
</evidence>
<accession>A0A087SA74</accession>
<evidence type="ECO:0000256" key="1">
    <source>
        <dbReference type="ARBA" id="ARBA00004496"/>
    </source>
</evidence>
<sequence>MSDDDEGFLDFSVATPFERLVAKLTTSIQALLLKGKGMGGAPYLVIDHALPFRRDNYILSLIRGDPASAPLQDRASKLQDWFQVDSHLTLVPDSHSGRILDQEEASTLLSAGAIAGSNAACPLPLFVPVQDALRDGALGVDPGGAAHYESDSLHTSALPSALFYPGEQLRLFAARLDARDAPAAQSCRDAAEAGRDDEDGDGDGVGAPHGCDLLPRVSLQARASFPLASPPSHDPAPAAGPQLGAVLAAFFRPPRLPVRLDLDLVWRYADAGRAVAAATGRFDPASTAEWHLAALDPGTERDDGHRGFVLQAVDRRRRYLRLAGVGAEASGMHDASPRSSAGSEGTPLFSLAALHLRGARRVATAWNALLRTLRFDVARLRDAEDGPACLARRASDGSETSASSLFLSAGEEGVADGDSGVVGLLDAGMAGTEVAGGGGASGGDEGAGSLDRGSEDDGLEDGSPAKSGSAKRDDAPVLQTRAHGSGSAAGRALERPGSDEASHTLAAVPRGVASILPGAYLLHHPDVPLAVPETQAAPPCTEEALLGAGPSSGQGEDGGGVRASHAALLASDMAAFKAANPAGACLADFRALHALETVLPEHFWRALLAVARSTALAVLQASEVAGMAPVAGQLERLRRQMEAADPDDFPAEDFRRVETLIATASSMLCTLGSLPQGLGAEAGPAGRRGAGRVAWDLTARALERALGDGAGRASDPGAARHAAAAPVQPGEREFLAACMSGGAADDAAAWPSAHRTEWLLCIGGGGGAQHRLHVESLAAELRVSSVLLARGSRRGSEQQRGVEH</sequence>
<evidence type="ECO:0000256" key="2">
    <source>
        <dbReference type="ARBA" id="ARBA00008856"/>
    </source>
</evidence>
<feature type="compositionally biased region" description="Low complexity" evidence="6">
    <location>
        <begin position="481"/>
        <end position="491"/>
    </location>
</feature>
<dbReference type="GO" id="GO:0005096">
    <property type="term" value="F:GTPase activator activity"/>
    <property type="evidence" value="ECO:0007669"/>
    <property type="project" value="UniProtKB-KW"/>
</dbReference>
<evidence type="ECO:0000313" key="9">
    <source>
        <dbReference type="Proteomes" id="UP000028924"/>
    </source>
</evidence>
<proteinExistence type="inferred from homology"/>
<dbReference type="GO" id="GO:0005737">
    <property type="term" value="C:cytoplasm"/>
    <property type="evidence" value="ECO:0007669"/>
    <property type="project" value="UniProtKB-SubCell"/>
</dbReference>
<feature type="region of interest" description="Disordered" evidence="6">
    <location>
        <begin position="435"/>
        <end position="502"/>
    </location>
</feature>
<evidence type="ECO:0000259" key="7">
    <source>
        <dbReference type="Pfam" id="PF13890"/>
    </source>
</evidence>
<gene>
    <name evidence="8" type="ORF">F751_4272</name>
</gene>
<evidence type="ECO:0000256" key="3">
    <source>
        <dbReference type="ARBA" id="ARBA00015817"/>
    </source>
</evidence>
<evidence type="ECO:0000256" key="4">
    <source>
        <dbReference type="ARBA" id="ARBA00022468"/>
    </source>
</evidence>
<dbReference type="InterPro" id="IPR026147">
    <property type="entry name" value="Rab3GAP1_conserved"/>
</dbReference>
<dbReference type="PANTHER" id="PTHR21422:SF9">
    <property type="entry name" value="RAB3 GTPASE-ACTIVATING PROTEIN CATALYTIC SUBUNIT"/>
    <property type="match status" value="1"/>
</dbReference>